<keyword evidence="9" id="KW-0862">Zinc</keyword>
<keyword evidence="6 9" id="KW-0805">Transcription regulation</keyword>
<evidence type="ECO:0000256" key="8">
    <source>
        <dbReference type="ARBA" id="ARBA00023163"/>
    </source>
</evidence>
<feature type="domain" description="ATP-cone" evidence="10">
    <location>
        <begin position="49"/>
        <end position="139"/>
    </location>
</feature>
<evidence type="ECO:0000256" key="3">
    <source>
        <dbReference type="ARBA" id="ARBA00022741"/>
    </source>
</evidence>
<organism evidence="11 12">
    <name type="scientific">Herbaspirillum aquaticum</name>
    <dbReference type="NCBI Taxonomy" id="568783"/>
    <lineage>
        <taxon>Bacteria</taxon>
        <taxon>Pseudomonadati</taxon>
        <taxon>Pseudomonadota</taxon>
        <taxon>Betaproteobacteria</taxon>
        <taxon>Burkholderiales</taxon>
        <taxon>Oxalobacteraceae</taxon>
        <taxon>Herbaspirillum</taxon>
    </lineage>
</organism>
<comment type="function">
    <text evidence="9">Negatively regulates transcription of bacterial ribonucleotide reductase nrd genes and operons by binding to NrdR-boxes.</text>
</comment>
<evidence type="ECO:0000256" key="5">
    <source>
        <dbReference type="ARBA" id="ARBA00022840"/>
    </source>
</evidence>
<evidence type="ECO:0000256" key="2">
    <source>
        <dbReference type="ARBA" id="ARBA00022723"/>
    </source>
</evidence>
<dbReference type="InterPro" id="IPR005144">
    <property type="entry name" value="ATP-cone_dom"/>
</dbReference>
<dbReference type="InterPro" id="IPR003796">
    <property type="entry name" value="RNR_NrdR-like"/>
</dbReference>
<evidence type="ECO:0000256" key="1">
    <source>
        <dbReference type="ARBA" id="ARBA00022491"/>
    </source>
</evidence>
<dbReference type="PANTHER" id="PTHR30455">
    <property type="entry name" value="TRANSCRIPTIONAL REPRESSOR NRDR"/>
    <property type="match status" value="1"/>
</dbReference>
<keyword evidence="8 9" id="KW-0804">Transcription</keyword>
<dbReference type="GO" id="GO:0003677">
    <property type="term" value="F:DNA binding"/>
    <property type="evidence" value="ECO:0007669"/>
    <property type="project" value="UniProtKB-KW"/>
</dbReference>
<dbReference type="HAMAP" id="MF_00440">
    <property type="entry name" value="NrdR"/>
    <property type="match status" value="1"/>
</dbReference>
<dbReference type="AlphaFoldDB" id="A0A225SS41"/>
<comment type="cofactor">
    <cofactor evidence="9">
        <name>Zn(2+)</name>
        <dbReference type="ChEBI" id="CHEBI:29105"/>
    </cofactor>
    <text evidence="9">Binds 1 zinc ion.</text>
</comment>
<proteinExistence type="inferred from homology"/>
<reference evidence="11 12" key="1">
    <citation type="journal article" date="2010" name="Int. J. Syst. Evol. Microbiol.">
        <title>Reclassification of Herbaspirillum putei as a later heterotypic synonym of Herbaspirillum huttiense, with the description of H. huttiense subsp. huttiense subsp. nov. and H. huttiense subsp. putei subsp. nov., comb. nov., and description of Herbaspirillum aquaticum sp. nov.</title>
        <authorList>
            <person name="Dobritsa A.P."/>
            <person name="Reddy M.C."/>
            <person name="Samadpour M."/>
        </authorList>
    </citation>
    <scope>NUCLEOTIDE SEQUENCE [LARGE SCALE GENOMIC DNA]</scope>
    <source>
        <strain evidence="11 12">IEH 4430</strain>
    </source>
</reference>
<keyword evidence="1 9" id="KW-0678">Repressor</keyword>
<evidence type="ECO:0000256" key="7">
    <source>
        <dbReference type="ARBA" id="ARBA00023125"/>
    </source>
</evidence>
<dbReference type="NCBIfam" id="TIGR00244">
    <property type="entry name" value="transcriptional regulator NrdR"/>
    <property type="match status" value="1"/>
</dbReference>
<accession>A0A225SS41</accession>
<evidence type="ECO:0000313" key="12">
    <source>
        <dbReference type="Proteomes" id="UP000214747"/>
    </source>
</evidence>
<comment type="caution">
    <text evidence="11">The sequence shown here is derived from an EMBL/GenBank/DDBJ whole genome shotgun (WGS) entry which is preliminary data.</text>
</comment>
<sequence>MKCPFCNHEDTPVLDTRLSEDGHSIRRRRRCGNCDKRFTTYERIELTMPVIVKKNGSRTDFDPAKLRGSLMLALRKRPVSAEAVDMAIQSIQDKLLQSGEREVMSAQVGELVMRELKRLDKIAYIRFASVYKSFEDVTEFQDVIDEVGLERKGAKKRES</sequence>
<dbReference type="RefSeq" id="WP_088757316.1">
    <property type="nucleotide sequence ID" value="NZ_NJGV01000029.1"/>
</dbReference>
<keyword evidence="7 9" id="KW-0238">DNA-binding</keyword>
<evidence type="ECO:0000313" key="11">
    <source>
        <dbReference type="EMBL" id="OWY32152.1"/>
    </source>
</evidence>
<dbReference type="EMBL" id="NJGV01000029">
    <property type="protein sequence ID" value="OWY32152.1"/>
    <property type="molecule type" value="Genomic_DNA"/>
</dbReference>
<comment type="similarity">
    <text evidence="9">Belongs to the NrdR family.</text>
</comment>
<evidence type="ECO:0000256" key="4">
    <source>
        <dbReference type="ARBA" id="ARBA00022771"/>
    </source>
</evidence>
<gene>
    <name evidence="9" type="primary">nrdR</name>
    <name evidence="11" type="ORF">CEJ45_22745</name>
</gene>
<dbReference type="InterPro" id="IPR055173">
    <property type="entry name" value="NrdR-like_N"/>
</dbReference>
<evidence type="ECO:0000256" key="9">
    <source>
        <dbReference type="HAMAP-Rule" id="MF_00440"/>
    </source>
</evidence>
<evidence type="ECO:0000259" key="10">
    <source>
        <dbReference type="PROSITE" id="PS51161"/>
    </source>
</evidence>
<dbReference type="Pfam" id="PF03477">
    <property type="entry name" value="ATP-cone"/>
    <property type="match status" value="1"/>
</dbReference>
<dbReference type="PROSITE" id="PS51161">
    <property type="entry name" value="ATP_CONE"/>
    <property type="match status" value="1"/>
</dbReference>
<keyword evidence="4 9" id="KW-0863">Zinc-finger</keyword>
<protein>
    <recommendedName>
        <fullName evidence="9">Transcriptional repressor NrdR</fullName>
    </recommendedName>
</protein>
<dbReference type="Proteomes" id="UP000214747">
    <property type="component" value="Unassembled WGS sequence"/>
</dbReference>
<evidence type="ECO:0000256" key="6">
    <source>
        <dbReference type="ARBA" id="ARBA00023015"/>
    </source>
</evidence>
<dbReference type="GO" id="GO:0005524">
    <property type="term" value="F:ATP binding"/>
    <property type="evidence" value="ECO:0007669"/>
    <property type="project" value="UniProtKB-UniRule"/>
</dbReference>
<keyword evidence="12" id="KW-1185">Reference proteome</keyword>
<name>A0A225SS41_9BURK</name>
<dbReference type="GO" id="GO:0008270">
    <property type="term" value="F:zinc ion binding"/>
    <property type="evidence" value="ECO:0007669"/>
    <property type="project" value="UniProtKB-UniRule"/>
</dbReference>
<dbReference type="Pfam" id="PF22811">
    <property type="entry name" value="Zn_ribbon_NrdR"/>
    <property type="match status" value="1"/>
</dbReference>
<keyword evidence="5 9" id="KW-0067">ATP-binding</keyword>
<feature type="zinc finger region" evidence="9">
    <location>
        <begin position="3"/>
        <end position="34"/>
    </location>
</feature>
<keyword evidence="2 9" id="KW-0479">Metal-binding</keyword>
<dbReference type="PANTHER" id="PTHR30455:SF2">
    <property type="entry name" value="TRANSCRIPTIONAL REPRESSOR NRDR"/>
    <property type="match status" value="1"/>
</dbReference>
<keyword evidence="3 9" id="KW-0547">Nucleotide-binding</keyword>
<dbReference type="GO" id="GO:0045892">
    <property type="term" value="P:negative regulation of DNA-templated transcription"/>
    <property type="evidence" value="ECO:0007669"/>
    <property type="project" value="UniProtKB-UniRule"/>
</dbReference>